<accession>K2FZY1</accession>
<proteinExistence type="predicted"/>
<dbReference type="EMBL" id="AMFJ01000479">
    <property type="protein sequence ID" value="EKE27462.1"/>
    <property type="molecule type" value="Genomic_DNA"/>
</dbReference>
<reference evidence="1" key="1">
    <citation type="journal article" date="2012" name="Science">
        <title>Fermentation, hydrogen, and sulfur metabolism in multiple uncultivated bacterial phyla.</title>
        <authorList>
            <person name="Wrighton K.C."/>
            <person name="Thomas B.C."/>
            <person name="Sharon I."/>
            <person name="Miller C.S."/>
            <person name="Castelle C.J."/>
            <person name="VerBerkmoes N.C."/>
            <person name="Wilkins M.J."/>
            <person name="Hettich R.L."/>
            <person name="Lipton M.S."/>
            <person name="Williams K.H."/>
            <person name="Long P.E."/>
            <person name="Banfield J.F."/>
        </authorList>
    </citation>
    <scope>NUCLEOTIDE SEQUENCE [LARGE SCALE GENOMIC DNA]</scope>
</reference>
<name>K2FZY1_9BACT</name>
<sequence length="146" mass="17403">MHKPAFIFGNKEIPPEQQDNLTEIRKINSEIVFELLWKKNLTTEDWTAFFEMLNKETSHINSVAEFYENWTYLLLLNFINLSPEKSRDIFLHEIILKAPLYPLMAFCFLNDLNAFRISWIWSIPSVTDAINILTRKNIEFRSYLNI</sequence>
<evidence type="ECO:0000313" key="1">
    <source>
        <dbReference type="EMBL" id="EKE27462.1"/>
    </source>
</evidence>
<gene>
    <name evidence="1" type="ORF">ACD_3C00205G0015</name>
</gene>
<dbReference type="AlphaFoldDB" id="K2FZY1"/>
<organism evidence="1">
    <name type="scientific">uncultured bacterium</name>
    <name type="common">gcode 4</name>
    <dbReference type="NCBI Taxonomy" id="1234023"/>
    <lineage>
        <taxon>Bacteria</taxon>
        <taxon>environmental samples</taxon>
    </lineage>
</organism>
<protein>
    <submittedName>
        <fullName evidence="1">Uncharacterized protein</fullName>
    </submittedName>
</protein>
<comment type="caution">
    <text evidence="1">The sequence shown here is derived from an EMBL/GenBank/DDBJ whole genome shotgun (WGS) entry which is preliminary data.</text>
</comment>